<evidence type="ECO:0000313" key="2">
    <source>
        <dbReference type="Proteomes" id="UP000199344"/>
    </source>
</evidence>
<gene>
    <name evidence="1" type="ORF">SAMN05421538_106138</name>
</gene>
<sequence>MAGSVLSYITTLVGLRLEGATEKFQARCREDPKGVVLEVLGKEMLRNERAAEQITGIAGVLSAVAGNQQKMFTATRSGPLMAVEIAYLSEMWLLIWELTQERKGAEMSDDCRTAIDNFQDKMRDLMEEQRRWAKCLNDLKKNPAEVMGTGLDIWAGASQSEPAGDPCANYRGSVIVAQENVAKAIRDMKLLCNMD</sequence>
<dbReference type="Proteomes" id="UP000199344">
    <property type="component" value="Unassembled WGS sequence"/>
</dbReference>
<name>A0A1G7CN77_9RHOB</name>
<organism evidence="1 2">
    <name type="scientific">Paracoccus isoporae</name>
    <dbReference type="NCBI Taxonomy" id="591205"/>
    <lineage>
        <taxon>Bacteria</taxon>
        <taxon>Pseudomonadati</taxon>
        <taxon>Pseudomonadota</taxon>
        <taxon>Alphaproteobacteria</taxon>
        <taxon>Rhodobacterales</taxon>
        <taxon>Paracoccaceae</taxon>
        <taxon>Paracoccus</taxon>
    </lineage>
</organism>
<keyword evidence="2" id="KW-1185">Reference proteome</keyword>
<dbReference type="RefSeq" id="WP_090523815.1">
    <property type="nucleotide sequence ID" value="NZ_FNAH01000006.1"/>
</dbReference>
<reference evidence="1 2" key="1">
    <citation type="submission" date="2016-10" db="EMBL/GenBank/DDBJ databases">
        <authorList>
            <person name="de Groot N.N."/>
        </authorList>
    </citation>
    <scope>NUCLEOTIDE SEQUENCE [LARGE SCALE GENOMIC DNA]</scope>
    <source>
        <strain evidence="1 2">DSM 22220</strain>
    </source>
</reference>
<protein>
    <submittedName>
        <fullName evidence="1">Uncharacterized protein</fullName>
    </submittedName>
</protein>
<dbReference type="AlphaFoldDB" id="A0A1G7CN77"/>
<evidence type="ECO:0000313" key="1">
    <source>
        <dbReference type="EMBL" id="SDE40126.1"/>
    </source>
</evidence>
<accession>A0A1G7CN77</accession>
<proteinExistence type="predicted"/>
<dbReference type="EMBL" id="FNAH01000006">
    <property type="protein sequence ID" value="SDE40126.1"/>
    <property type="molecule type" value="Genomic_DNA"/>
</dbReference>